<dbReference type="Proteomes" id="UP000325081">
    <property type="component" value="Unassembled WGS sequence"/>
</dbReference>
<dbReference type="AlphaFoldDB" id="A0A5A7PTR7"/>
<gene>
    <name evidence="2" type="ORF">STAS_12564</name>
</gene>
<feature type="compositionally biased region" description="Basic and acidic residues" evidence="1">
    <location>
        <begin position="65"/>
        <end position="84"/>
    </location>
</feature>
<evidence type="ECO:0000313" key="2">
    <source>
        <dbReference type="EMBL" id="GER36243.1"/>
    </source>
</evidence>
<feature type="region of interest" description="Disordered" evidence="1">
    <location>
        <begin position="57"/>
        <end position="88"/>
    </location>
</feature>
<dbReference type="EMBL" id="BKCP01005084">
    <property type="protein sequence ID" value="GER36243.1"/>
    <property type="molecule type" value="Genomic_DNA"/>
</dbReference>
<reference evidence="3" key="1">
    <citation type="journal article" date="2019" name="Curr. Biol.">
        <title>Genome Sequence of Striga asiatica Provides Insight into the Evolution of Plant Parasitism.</title>
        <authorList>
            <person name="Yoshida S."/>
            <person name="Kim S."/>
            <person name="Wafula E.K."/>
            <person name="Tanskanen J."/>
            <person name="Kim Y.M."/>
            <person name="Honaas L."/>
            <person name="Yang Z."/>
            <person name="Spallek T."/>
            <person name="Conn C.E."/>
            <person name="Ichihashi Y."/>
            <person name="Cheong K."/>
            <person name="Cui S."/>
            <person name="Der J.P."/>
            <person name="Gundlach H."/>
            <person name="Jiao Y."/>
            <person name="Hori C."/>
            <person name="Ishida J.K."/>
            <person name="Kasahara H."/>
            <person name="Kiba T."/>
            <person name="Kim M.S."/>
            <person name="Koo N."/>
            <person name="Laohavisit A."/>
            <person name="Lee Y.H."/>
            <person name="Lumba S."/>
            <person name="McCourt P."/>
            <person name="Mortimer J.C."/>
            <person name="Mutuku J.M."/>
            <person name="Nomura T."/>
            <person name="Sasaki-Sekimoto Y."/>
            <person name="Seto Y."/>
            <person name="Wang Y."/>
            <person name="Wakatake T."/>
            <person name="Sakakibara H."/>
            <person name="Demura T."/>
            <person name="Yamaguchi S."/>
            <person name="Yoneyama K."/>
            <person name="Manabe R.I."/>
            <person name="Nelson D.C."/>
            <person name="Schulman A.H."/>
            <person name="Timko M.P."/>
            <person name="dePamphilis C.W."/>
            <person name="Choi D."/>
            <person name="Shirasu K."/>
        </authorList>
    </citation>
    <scope>NUCLEOTIDE SEQUENCE [LARGE SCALE GENOMIC DNA]</scope>
    <source>
        <strain evidence="3">cv. UVA1</strain>
    </source>
</reference>
<accession>A0A5A7PTR7</accession>
<evidence type="ECO:0000313" key="3">
    <source>
        <dbReference type="Proteomes" id="UP000325081"/>
    </source>
</evidence>
<comment type="caution">
    <text evidence="2">The sequence shown here is derived from an EMBL/GenBank/DDBJ whole genome shotgun (WGS) entry which is preliminary data.</text>
</comment>
<evidence type="ECO:0000256" key="1">
    <source>
        <dbReference type="SAM" id="MobiDB-lite"/>
    </source>
</evidence>
<protein>
    <submittedName>
        <fullName evidence="2">Myb domain protein 3r-4</fullName>
    </submittedName>
</protein>
<name>A0A5A7PTR7_STRAF</name>
<organism evidence="2 3">
    <name type="scientific">Striga asiatica</name>
    <name type="common">Asiatic witchweed</name>
    <name type="synonym">Buchnera asiatica</name>
    <dbReference type="NCBI Taxonomy" id="4170"/>
    <lineage>
        <taxon>Eukaryota</taxon>
        <taxon>Viridiplantae</taxon>
        <taxon>Streptophyta</taxon>
        <taxon>Embryophyta</taxon>
        <taxon>Tracheophyta</taxon>
        <taxon>Spermatophyta</taxon>
        <taxon>Magnoliopsida</taxon>
        <taxon>eudicotyledons</taxon>
        <taxon>Gunneridae</taxon>
        <taxon>Pentapetalae</taxon>
        <taxon>asterids</taxon>
        <taxon>lamiids</taxon>
        <taxon>Lamiales</taxon>
        <taxon>Orobanchaceae</taxon>
        <taxon>Buchnereae</taxon>
        <taxon>Striga</taxon>
    </lineage>
</organism>
<sequence length="135" mass="15431">MAKWANEEDNMILYVDERTIKATYCEVRRSVKGSTTLVCRRLQYNYLRKVMNSQDRSLPVTAEAQNKRRRDDFPECSHQEKKQELGMSSQDELMEVELIEGSPATTKTLLEIVSVVLDLVTQGKDLAQRLACSSA</sequence>
<proteinExistence type="predicted"/>
<keyword evidence="3" id="KW-1185">Reference proteome</keyword>